<keyword evidence="3" id="KW-1185">Reference proteome</keyword>
<dbReference type="Pfam" id="PF01381">
    <property type="entry name" value="HTH_3"/>
    <property type="match status" value="1"/>
</dbReference>
<dbReference type="InterPro" id="IPR010982">
    <property type="entry name" value="Lambda_DNA-bd_dom_sf"/>
</dbReference>
<organism evidence="2 3">
    <name type="scientific">Congzhengia minquanensis</name>
    <dbReference type="NCBI Taxonomy" id="2763657"/>
    <lineage>
        <taxon>Bacteria</taxon>
        <taxon>Bacillati</taxon>
        <taxon>Bacillota</taxon>
        <taxon>Clostridia</taxon>
        <taxon>Eubacteriales</taxon>
        <taxon>Oscillospiraceae</taxon>
        <taxon>Congzhengia</taxon>
    </lineage>
</organism>
<dbReference type="Proteomes" id="UP000611762">
    <property type="component" value="Unassembled WGS sequence"/>
</dbReference>
<evidence type="ECO:0000259" key="1">
    <source>
        <dbReference type="PROSITE" id="PS50943"/>
    </source>
</evidence>
<dbReference type="EMBL" id="JACRSU010000003">
    <property type="protein sequence ID" value="MBC8541050.1"/>
    <property type="molecule type" value="Genomic_DNA"/>
</dbReference>
<comment type="caution">
    <text evidence="2">The sequence shown here is derived from an EMBL/GenBank/DDBJ whole genome shotgun (WGS) entry which is preliminary data.</text>
</comment>
<reference evidence="2" key="1">
    <citation type="submission" date="2020-08" db="EMBL/GenBank/DDBJ databases">
        <title>Genome public.</title>
        <authorList>
            <person name="Liu C."/>
            <person name="Sun Q."/>
        </authorList>
    </citation>
    <scope>NUCLEOTIDE SEQUENCE</scope>
    <source>
        <strain evidence="2">H8</strain>
    </source>
</reference>
<dbReference type="RefSeq" id="WP_177680112.1">
    <property type="nucleotide sequence ID" value="NZ_JACRSU010000003.1"/>
</dbReference>
<name>A0A926DPR4_9FIRM</name>
<dbReference type="Gene3D" id="1.10.260.40">
    <property type="entry name" value="lambda repressor-like DNA-binding domains"/>
    <property type="match status" value="1"/>
</dbReference>
<accession>A0A926DPR4</accession>
<proteinExistence type="predicted"/>
<feature type="domain" description="HTH cro/C1-type" evidence="1">
    <location>
        <begin position="33"/>
        <end position="59"/>
    </location>
</feature>
<gene>
    <name evidence="2" type="ORF">H8698_08710</name>
</gene>
<dbReference type="GO" id="GO:0003677">
    <property type="term" value="F:DNA binding"/>
    <property type="evidence" value="ECO:0007669"/>
    <property type="project" value="InterPro"/>
</dbReference>
<dbReference type="AlphaFoldDB" id="A0A926DPR4"/>
<sequence>MFWDTFYDLCKKNNTTPNAVCASVGLSTATSTHWKNGVIPNLKTVSMLAEYFDVSIDYLLGKEEMTVEQFLIDENMVVYRRNGKIIKEKFTDEQMERVVKFIKTIK</sequence>
<dbReference type="CDD" id="cd00093">
    <property type="entry name" value="HTH_XRE"/>
    <property type="match status" value="1"/>
</dbReference>
<dbReference type="InterPro" id="IPR001387">
    <property type="entry name" value="Cro/C1-type_HTH"/>
</dbReference>
<protein>
    <submittedName>
        <fullName evidence="2">Helix-turn-helix transcriptional regulator</fullName>
    </submittedName>
</protein>
<dbReference type="PROSITE" id="PS50943">
    <property type="entry name" value="HTH_CROC1"/>
    <property type="match status" value="1"/>
</dbReference>
<dbReference type="SUPFAM" id="SSF47413">
    <property type="entry name" value="lambda repressor-like DNA-binding domains"/>
    <property type="match status" value="1"/>
</dbReference>
<evidence type="ECO:0000313" key="3">
    <source>
        <dbReference type="Proteomes" id="UP000611762"/>
    </source>
</evidence>
<evidence type="ECO:0000313" key="2">
    <source>
        <dbReference type="EMBL" id="MBC8541050.1"/>
    </source>
</evidence>